<reference evidence="6" key="1">
    <citation type="submission" date="2016-08" db="EMBL/GenBank/DDBJ databases">
        <authorList>
            <person name="Yan J."/>
        </authorList>
    </citation>
    <scope>NUCLEOTIDE SEQUENCE</scope>
    <source>
        <strain evidence="6">CSS-01s</strain>
    </source>
</reference>
<accession>A0A8H7IPV1</accession>
<feature type="transmembrane region" description="Helical" evidence="5">
    <location>
        <begin position="102"/>
        <end position="120"/>
    </location>
</feature>
<dbReference type="Gene3D" id="1.20.1250.20">
    <property type="entry name" value="MFS general substrate transporter like domains"/>
    <property type="match status" value="1"/>
</dbReference>
<evidence type="ECO:0000256" key="1">
    <source>
        <dbReference type="ARBA" id="ARBA00004141"/>
    </source>
</evidence>
<keyword evidence="3 5" id="KW-1133">Transmembrane helix</keyword>
<dbReference type="PANTHER" id="PTHR23501:SF94">
    <property type="entry name" value="MAJOR FACILITATOR SUPERFAMILY (MFS) PROFILE DOMAIN-CONTAINING PROTEIN"/>
    <property type="match status" value="1"/>
</dbReference>
<keyword evidence="4 5" id="KW-0472">Membrane</keyword>
<dbReference type="AlphaFoldDB" id="A0A8H7IPV1"/>
<evidence type="ECO:0000256" key="3">
    <source>
        <dbReference type="ARBA" id="ARBA00022989"/>
    </source>
</evidence>
<dbReference type="EMBL" id="MDYX01000024">
    <property type="protein sequence ID" value="KAF9629102.1"/>
    <property type="molecule type" value="Genomic_DNA"/>
</dbReference>
<sequence>MPEALLAHLSQVSTAASPNLPQTPLLSRFRLAVWSSWVVTCAENDTLIVLDVDTPTCGWEMIFILVGVGRGLILMSLNFAIQAIAEERNAAYVVSMYTFFRSLKMSIGVAISGAVFQNMFQNMLQSHLLP</sequence>
<evidence type="ECO:0000313" key="7">
    <source>
        <dbReference type="Proteomes" id="UP000627934"/>
    </source>
</evidence>
<feature type="transmembrane region" description="Helical" evidence="5">
    <location>
        <begin position="61"/>
        <end position="81"/>
    </location>
</feature>
<name>A0A8H7IPV1_9PEZI</name>
<comment type="subcellular location">
    <subcellularLocation>
        <location evidence="1">Membrane</location>
        <topology evidence="1">Multi-pass membrane protein</topology>
    </subcellularLocation>
</comment>
<dbReference type="InterPro" id="IPR036259">
    <property type="entry name" value="MFS_trans_sf"/>
</dbReference>
<gene>
    <name evidence="6" type="ORF">BFW01_g10305</name>
</gene>
<dbReference type="Proteomes" id="UP000627934">
    <property type="component" value="Unassembled WGS sequence"/>
</dbReference>
<evidence type="ECO:0000256" key="4">
    <source>
        <dbReference type="ARBA" id="ARBA00023136"/>
    </source>
</evidence>
<keyword evidence="2 5" id="KW-0812">Transmembrane</keyword>
<evidence type="ECO:0000256" key="2">
    <source>
        <dbReference type="ARBA" id="ARBA00022692"/>
    </source>
</evidence>
<dbReference type="GO" id="GO:0022857">
    <property type="term" value="F:transmembrane transporter activity"/>
    <property type="evidence" value="ECO:0007669"/>
    <property type="project" value="TreeGrafter"/>
</dbReference>
<evidence type="ECO:0000256" key="5">
    <source>
        <dbReference type="SAM" id="Phobius"/>
    </source>
</evidence>
<proteinExistence type="predicted"/>
<dbReference type="SUPFAM" id="SSF103473">
    <property type="entry name" value="MFS general substrate transporter"/>
    <property type="match status" value="1"/>
</dbReference>
<comment type="caution">
    <text evidence="6">The sequence shown here is derived from an EMBL/GenBank/DDBJ whole genome shotgun (WGS) entry which is preliminary data.</text>
</comment>
<organism evidence="6 7">
    <name type="scientific">Lasiodiplodia theobromae</name>
    <dbReference type="NCBI Taxonomy" id="45133"/>
    <lineage>
        <taxon>Eukaryota</taxon>
        <taxon>Fungi</taxon>
        <taxon>Dikarya</taxon>
        <taxon>Ascomycota</taxon>
        <taxon>Pezizomycotina</taxon>
        <taxon>Dothideomycetes</taxon>
        <taxon>Dothideomycetes incertae sedis</taxon>
        <taxon>Botryosphaeriales</taxon>
        <taxon>Botryosphaeriaceae</taxon>
        <taxon>Lasiodiplodia</taxon>
    </lineage>
</organism>
<dbReference type="PANTHER" id="PTHR23501">
    <property type="entry name" value="MAJOR FACILITATOR SUPERFAMILY"/>
    <property type="match status" value="1"/>
</dbReference>
<reference evidence="6" key="2">
    <citation type="journal article" date="2018" name="DNA Res.">
        <title>Comparative genome and transcriptome analyses reveal adaptations to opportunistic infections in woody plant degrading pathogens of Botryosphaeriaceae.</title>
        <authorList>
            <person name="Yan J.Y."/>
            <person name="Zhao W.S."/>
            <person name="Chen Z."/>
            <person name="Xing Q.K."/>
            <person name="Zhang W."/>
            <person name="Chethana K.W.T."/>
            <person name="Xue M.F."/>
            <person name="Xu J.P."/>
            <person name="Phillips A.J.L."/>
            <person name="Wang Y."/>
            <person name="Liu J.H."/>
            <person name="Liu M."/>
            <person name="Zhou Y."/>
            <person name="Jayawardena R.S."/>
            <person name="Manawasinghe I.S."/>
            <person name="Huang J.B."/>
            <person name="Qiao G.H."/>
            <person name="Fu C.Y."/>
            <person name="Guo F.F."/>
            <person name="Dissanayake A.J."/>
            <person name="Peng Y.L."/>
            <person name="Hyde K.D."/>
            <person name="Li X.H."/>
        </authorList>
    </citation>
    <scope>NUCLEOTIDE SEQUENCE</scope>
    <source>
        <strain evidence="6">CSS-01s</strain>
    </source>
</reference>
<dbReference type="GO" id="GO:0005886">
    <property type="term" value="C:plasma membrane"/>
    <property type="evidence" value="ECO:0007669"/>
    <property type="project" value="TreeGrafter"/>
</dbReference>
<protein>
    <submittedName>
        <fullName evidence="6">Uncharacterized protein</fullName>
    </submittedName>
</protein>
<evidence type="ECO:0000313" key="6">
    <source>
        <dbReference type="EMBL" id="KAF9629102.1"/>
    </source>
</evidence>